<proteinExistence type="predicted"/>
<gene>
    <name evidence="1" type="ORF">R1flu_019080</name>
</gene>
<name>A0ABD1ZHX6_9MARC</name>
<protein>
    <submittedName>
        <fullName evidence="1">Uncharacterized protein</fullName>
    </submittedName>
</protein>
<evidence type="ECO:0000313" key="1">
    <source>
        <dbReference type="EMBL" id="KAL2650952.1"/>
    </source>
</evidence>
<keyword evidence="2" id="KW-1185">Reference proteome</keyword>
<sequence>MFVEATSIAIHSKNERDPDVSGLHVPLLLVPAGPPSARQQRRSRSPVFACAVAVFFGCSISWTPSSTNVSTMTGAEIKVTSYVACISHRQVEI</sequence>
<comment type="caution">
    <text evidence="1">The sequence shown here is derived from an EMBL/GenBank/DDBJ whole genome shotgun (WGS) entry which is preliminary data.</text>
</comment>
<accession>A0ABD1ZHX6</accession>
<dbReference type="EMBL" id="JBHFFA010000001">
    <property type="protein sequence ID" value="KAL2650952.1"/>
    <property type="molecule type" value="Genomic_DNA"/>
</dbReference>
<organism evidence="1 2">
    <name type="scientific">Riccia fluitans</name>
    <dbReference type="NCBI Taxonomy" id="41844"/>
    <lineage>
        <taxon>Eukaryota</taxon>
        <taxon>Viridiplantae</taxon>
        <taxon>Streptophyta</taxon>
        <taxon>Embryophyta</taxon>
        <taxon>Marchantiophyta</taxon>
        <taxon>Marchantiopsida</taxon>
        <taxon>Marchantiidae</taxon>
        <taxon>Marchantiales</taxon>
        <taxon>Ricciaceae</taxon>
        <taxon>Riccia</taxon>
    </lineage>
</organism>
<reference evidence="1 2" key="1">
    <citation type="submission" date="2024-09" db="EMBL/GenBank/DDBJ databases">
        <title>Chromosome-scale assembly of Riccia fluitans.</title>
        <authorList>
            <person name="Paukszto L."/>
            <person name="Sawicki J."/>
            <person name="Karawczyk K."/>
            <person name="Piernik-Szablinska J."/>
            <person name="Szczecinska M."/>
            <person name="Mazdziarz M."/>
        </authorList>
    </citation>
    <scope>NUCLEOTIDE SEQUENCE [LARGE SCALE GENOMIC DNA]</scope>
    <source>
        <strain evidence="1">Rf_01</strain>
        <tissue evidence="1">Aerial parts of the thallus</tissue>
    </source>
</reference>
<evidence type="ECO:0000313" key="2">
    <source>
        <dbReference type="Proteomes" id="UP001605036"/>
    </source>
</evidence>
<dbReference type="Proteomes" id="UP001605036">
    <property type="component" value="Unassembled WGS sequence"/>
</dbReference>
<dbReference type="AlphaFoldDB" id="A0ABD1ZHX6"/>